<dbReference type="AlphaFoldDB" id="A0A6G0W316"/>
<keyword evidence="6" id="KW-0175">Coiled coil</keyword>
<dbReference type="SMART" id="SM00692">
    <property type="entry name" value="DM3"/>
    <property type="match status" value="1"/>
</dbReference>
<gene>
    <name evidence="9" type="ORF">FWK35_00021282</name>
</gene>
<keyword evidence="7" id="KW-1133">Transmembrane helix</keyword>
<dbReference type="Gene3D" id="6.20.210.20">
    <property type="entry name" value="THAP domain"/>
    <property type="match status" value="1"/>
</dbReference>
<dbReference type="SMART" id="SM00980">
    <property type="entry name" value="THAP"/>
    <property type="match status" value="1"/>
</dbReference>
<evidence type="ECO:0000256" key="1">
    <source>
        <dbReference type="ARBA" id="ARBA00022723"/>
    </source>
</evidence>
<keyword evidence="4 5" id="KW-0238">DNA-binding</keyword>
<protein>
    <submittedName>
        <fullName evidence="9">THAP domain-containing protein 2-like</fullName>
    </submittedName>
</protein>
<keyword evidence="1" id="KW-0479">Metal-binding</keyword>
<feature type="transmembrane region" description="Helical" evidence="7">
    <location>
        <begin position="850"/>
        <end position="874"/>
    </location>
</feature>
<keyword evidence="7" id="KW-0812">Transmembrane</keyword>
<dbReference type="GO" id="GO:0008270">
    <property type="term" value="F:zinc ion binding"/>
    <property type="evidence" value="ECO:0007669"/>
    <property type="project" value="UniProtKB-KW"/>
</dbReference>
<sequence length="881" mass="101216">MKNVIFDCLSLMGGCTAVNCSNSRRKGIRLFRFPKDISRRKIWLQNCRSGKWVPSDSSELCEIHFEENQFEQRRLDSLKKLKPNVIPTLFDVPNPPRMLETKRKSLYETIGNLSSDNLKKNVSSTEKRLSQATSIESNVTIRENYSEPVSCLSEECLSLDPIEELEKIRAEMNRLKDENDHIKKEIKELEKVEEENNLVQLEVEHLQTKVKKANELLHQFLNDDQISALSTPTGKWTNDTIVMGFKMRFALGVHGYEHLRETKYPLPAYSTLTRRLRQFKLNFGLFTDLLEPLKYKVSCMEEGDRFCCISMDEMEIKPQLSFDKNRHKMFGNIILGNTTKEGNKLLAVLIRGVKHTWKQMIGAHIIDGAVNKESFKKFIFECIDFVESCGIQVTSLSSDMGNCNRALWTLLGIQIKNEGVRENKFYHNGHYIFIAPDVLHLLKNLKNATLKGDIILPVTYCESNNLQTQIVKGSYISKLWTEEMNAGKELRSLHHLNRDDIFPDNFQKMNVGAAIRCFSLKTAVALEIAVKLGTLPPDVFTTAHFIRLIYEWFTLTASKVRKTSITKHNKELKYDFLEKIINLFENLTMGTVGNHLIFTRDAIENIFSQVRRKSGATPTATQCLSALKIISVSQFISDIKRSSYVTDSDTYLIDFFHTANNVSVSNNLNLSEKVGLLTYNLPSDVFETKNFDFLATSISKCDLNYLYHLAGSTTNMLLKHCCEECQIILQQNVPNNSFFESIQIYTTLLNQGGLKQPCMGLLQIIFNCELLYSKYKMYIIHNSSINLINKIVNDLSIEFLACVKFCDIKQKTVKHFFTVRSYCTVNFSVNSKKKEKNIWHSVSKKYFLKLYFFISTSIKCNSIALQLLLIFFFMGNKGVEA</sequence>
<proteinExistence type="predicted"/>
<feature type="coiled-coil region" evidence="6">
    <location>
        <begin position="165"/>
        <end position="223"/>
    </location>
</feature>
<keyword evidence="3" id="KW-0862">Zinc</keyword>
<feature type="domain" description="THAP-type" evidence="8">
    <location>
        <begin position="11"/>
        <end position="90"/>
    </location>
</feature>
<keyword evidence="10" id="KW-1185">Reference proteome</keyword>
<dbReference type="InterPro" id="IPR048365">
    <property type="entry name" value="TNP-like_RNaseH_N"/>
</dbReference>
<comment type="caution">
    <text evidence="9">The sequence shown here is derived from an EMBL/GenBank/DDBJ whole genome shotgun (WGS) entry which is preliminary data.</text>
</comment>
<evidence type="ECO:0000259" key="8">
    <source>
        <dbReference type="PROSITE" id="PS50950"/>
    </source>
</evidence>
<dbReference type="Proteomes" id="UP000478052">
    <property type="component" value="Unassembled WGS sequence"/>
</dbReference>
<keyword evidence="2 5" id="KW-0863">Zinc-finger</keyword>
<dbReference type="GO" id="GO:0043565">
    <property type="term" value="F:sequence-specific DNA binding"/>
    <property type="evidence" value="ECO:0007669"/>
    <property type="project" value="InterPro"/>
</dbReference>
<dbReference type="InterPro" id="IPR026516">
    <property type="entry name" value="THAP1/10"/>
</dbReference>
<evidence type="ECO:0000256" key="4">
    <source>
        <dbReference type="ARBA" id="ARBA00023125"/>
    </source>
</evidence>
<dbReference type="PANTHER" id="PTHR46600">
    <property type="entry name" value="THAP DOMAIN-CONTAINING"/>
    <property type="match status" value="1"/>
</dbReference>
<evidence type="ECO:0000313" key="10">
    <source>
        <dbReference type="Proteomes" id="UP000478052"/>
    </source>
</evidence>
<dbReference type="SUPFAM" id="SSF57716">
    <property type="entry name" value="Glucocorticoid receptor-like (DNA-binding domain)"/>
    <property type="match status" value="1"/>
</dbReference>
<name>A0A6G0W316_APHCR</name>
<reference evidence="9 10" key="1">
    <citation type="submission" date="2019-08" db="EMBL/GenBank/DDBJ databases">
        <title>Whole genome of Aphis craccivora.</title>
        <authorList>
            <person name="Voronova N.V."/>
            <person name="Shulinski R.S."/>
            <person name="Bandarenka Y.V."/>
            <person name="Zhorov D.G."/>
            <person name="Warner D."/>
        </authorList>
    </citation>
    <scope>NUCLEOTIDE SEQUENCE [LARGE SCALE GENOMIC DNA]</scope>
    <source>
        <strain evidence="9">180601</strain>
        <tissue evidence="9">Whole Body</tissue>
    </source>
</reference>
<organism evidence="9 10">
    <name type="scientific">Aphis craccivora</name>
    <name type="common">Cowpea aphid</name>
    <dbReference type="NCBI Taxonomy" id="307492"/>
    <lineage>
        <taxon>Eukaryota</taxon>
        <taxon>Metazoa</taxon>
        <taxon>Ecdysozoa</taxon>
        <taxon>Arthropoda</taxon>
        <taxon>Hexapoda</taxon>
        <taxon>Insecta</taxon>
        <taxon>Pterygota</taxon>
        <taxon>Neoptera</taxon>
        <taxon>Paraneoptera</taxon>
        <taxon>Hemiptera</taxon>
        <taxon>Sternorrhyncha</taxon>
        <taxon>Aphidomorpha</taxon>
        <taxon>Aphidoidea</taxon>
        <taxon>Aphididae</taxon>
        <taxon>Aphidini</taxon>
        <taxon>Aphis</taxon>
        <taxon>Aphis</taxon>
    </lineage>
</organism>
<evidence type="ECO:0000256" key="2">
    <source>
        <dbReference type="ARBA" id="ARBA00022771"/>
    </source>
</evidence>
<dbReference type="InterPro" id="IPR038441">
    <property type="entry name" value="THAP_Znf_sf"/>
</dbReference>
<dbReference type="PROSITE" id="PS50950">
    <property type="entry name" value="ZF_THAP"/>
    <property type="match status" value="1"/>
</dbReference>
<dbReference type="Pfam" id="PF05485">
    <property type="entry name" value="THAP"/>
    <property type="match status" value="1"/>
</dbReference>
<evidence type="ECO:0000256" key="5">
    <source>
        <dbReference type="PROSITE-ProRule" id="PRU00309"/>
    </source>
</evidence>
<keyword evidence="7" id="KW-0472">Membrane</keyword>
<dbReference type="OrthoDB" id="8948150at2759"/>
<dbReference type="PANTHER" id="PTHR46600:SF11">
    <property type="entry name" value="THAP DOMAIN-CONTAINING PROTEIN 10"/>
    <property type="match status" value="1"/>
</dbReference>
<dbReference type="InterPro" id="IPR006612">
    <property type="entry name" value="THAP_Znf"/>
</dbReference>
<evidence type="ECO:0000313" key="9">
    <source>
        <dbReference type="EMBL" id="KAF0721258.1"/>
    </source>
</evidence>
<evidence type="ECO:0000256" key="6">
    <source>
        <dbReference type="SAM" id="Coils"/>
    </source>
</evidence>
<evidence type="ECO:0000256" key="3">
    <source>
        <dbReference type="ARBA" id="ARBA00022833"/>
    </source>
</evidence>
<evidence type="ECO:0000256" key="7">
    <source>
        <dbReference type="SAM" id="Phobius"/>
    </source>
</evidence>
<dbReference type="Pfam" id="PF21787">
    <property type="entry name" value="TNP-like_RNaseH_N"/>
    <property type="match status" value="1"/>
</dbReference>
<dbReference type="EMBL" id="VUJU01009250">
    <property type="protein sequence ID" value="KAF0721258.1"/>
    <property type="molecule type" value="Genomic_DNA"/>
</dbReference>
<accession>A0A6G0W316</accession>